<accession>A0ACB6ZW92</accession>
<comment type="caution">
    <text evidence="1">The sequence shown here is derived from an EMBL/GenBank/DDBJ whole genome shotgun (WGS) entry which is preliminary data.</text>
</comment>
<reference evidence="1" key="1">
    <citation type="submission" date="2019-10" db="EMBL/GenBank/DDBJ databases">
        <authorList>
            <consortium name="DOE Joint Genome Institute"/>
            <person name="Kuo A."/>
            <person name="Miyauchi S."/>
            <person name="Kiss E."/>
            <person name="Drula E."/>
            <person name="Kohler A."/>
            <person name="Sanchez-Garcia M."/>
            <person name="Andreopoulos B."/>
            <person name="Barry K.W."/>
            <person name="Bonito G."/>
            <person name="Buee M."/>
            <person name="Carver A."/>
            <person name="Chen C."/>
            <person name="Cichocki N."/>
            <person name="Clum A."/>
            <person name="Culley D."/>
            <person name="Crous P.W."/>
            <person name="Fauchery L."/>
            <person name="Girlanda M."/>
            <person name="Hayes R."/>
            <person name="Keri Z."/>
            <person name="Labutti K."/>
            <person name="Lipzen A."/>
            <person name="Lombard V."/>
            <person name="Magnuson J."/>
            <person name="Maillard F."/>
            <person name="Morin E."/>
            <person name="Murat C."/>
            <person name="Nolan M."/>
            <person name="Ohm R."/>
            <person name="Pangilinan J."/>
            <person name="Pereira M."/>
            <person name="Perotto S."/>
            <person name="Peter M."/>
            <person name="Riley R."/>
            <person name="Sitrit Y."/>
            <person name="Stielow B."/>
            <person name="Szollosi G."/>
            <person name="Zifcakova L."/>
            <person name="Stursova M."/>
            <person name="Spatafora J.W."/>
            <person name="Tedersoo L."/>
            <person name="Vaario L.-M."/>
            <person name="Yamada A."/>
            <person name="Yan M."/>
            <person name="Wang P."/>
            <person name="Xu J."/>
            <person name="Bruns T."/>
            <person name="Baldrian P."/>
            <person name="Vilgalys R."/>
            <person name="Henrissat B."/>
            <person name="Grigoriev I.V."/>
            <person name="Hibbett D."/>
            <person name="Nagy L.G."/>
            <person name="Martin F.M."/>
        </authorList>
    </citation>
    <scope>NUCLEOTIDE SEQUENCE</scope>
    <source>
        <strain evidence="1">P2</strain>
    </source>
</reference>
<organism evidence="1 2">
    <name type="scientific">Thelephora ganbajun</name>
    <name type="common">Ganba fungus</name>
    <dbReference type="NCBI Taxonomy" id="370292"/>
    <lineage>
        <taxon>Eukaryota</taxon>
        <taxon>Fungi</taxon>
        <taxon>Dikarya</taxon>
        <taxon>Basidiomycota</taxon>
        <taxon>Agaricomycotina</taxon>
        <taxon>Agaricomycetes</taxon>
        <taxon>Thelephorales</taxon>
        <taxon>Thelephoraceae</taxon>
        <taxon>Thelephora</taxon>
    </lineage>
</organism>
<dbReference type="Proteomes" id="UP000886501">
    <property type="component" value="Unassembled WGS sequence"/>
</dbReference>
<keyword evidence="2" id="KW-1185">Reference proteome</keyword>
<gene>
    <name evidence="1" type="ORF">BDM02DRAFT_3177679</name>
</gene>
<reference evidence="1" key="2">
    <citation type="journal article" date="2020" name="Nat. Commun.">
        <title>Large-scale genome sequencing of mycorrhizal fungi provides insights into the early evolution of symbiotic traits.</title>
        <authorList>
            <person name="Miyauchi S."/>
            <person name="Kiss E."/>
            <person name="Kuo A."/>
            <person name="Drula E."/>
            <person name="Kohler A."/>
            <person name="Sanchez-Garcia M."/>
            <person name="Morin E."/>
            <person name="Andreopoulos B."/>
            <person name="Barry K.W."/>
            <person name="Bonito G."/>
            <person name="Buee M."/>
            <person name="Carver A."/>
            <person name="Chen C."/>
            <person name="Cichocki N."/>
            <person name="Clum A."/>
            <person name="Culley D."/>
            <person name="Crous P.W."/>
            <person name="Fauchery L."/>
            <person name="Girlanda M."/>
            <person name="Hayes R.D."/>
            <person name="Keri Z."/>
            <person name="LaButti K."/>
            <person name="Lipzen A."/>
            <person name="Lombard V."/>
            <person name="Magnuson J."/>
            <person name="Maillard F."/>
            <person name="Murat C."/>
            <person name="Nolan M."/>
            <person name="Ohm R.A."/>
            <person name="Pangilinan J."/>
            <person name="Pereira M.F."/>
            <person name="Perotto S."/>
            <person name="Peter M."/>
            <person name="Pfister S."/>
            <person name="Riley R."/>
            <person name="Sitrit Y."/>
            <person name="Stielow J.B."/>
            <person name="Szollosi G."/>
            <person name="Zifcakova L."/>
            <person name="Stursova M."/>
            <person name="Spatafora J.W."/>
            <person name="Tedersoo L."/>
            <person name="Vaario L.M."/>
            <person name="Yamada A."/>
            <person name="Yan M."/>
            <person name="Wang P."/>
            <person name="Xu J."/>
            <person name="Bruns T."/>
            <person name="Baldrian P."/>
            <person name="Vilgalys R."/>
            <person name="Dunand C."/>
            <person name="Henrissat B."/>
            <person name="Grigoriev I.V."/>
            <person name="Hibbett D."/>
            <person name="Nagy L.G."/>
            <person name="Martin F.M."/>
        </authorList>
    </citation>
    <scope>NUCLEOTIDE SEQUENCE</scope>
    <source>
        <strain evidence="1">P2</strain>
    </source>
</reference>
<name>A0ACB6ZW92_THEGA</name>
<sequence>MMRSISSAWREAPRNRSVYSFPFVRMLPHPLAFLQLLLVASVAFAQTWKATPFVPPSLPLVVKTPYLSTWIPQGTAEGSLNSGWASFRDGSVIGWMGKLRVDGEFFNWMGPGLKAVQKDMTFTATRTIITMACGGVDLVATFLSPVEPTDLVNQSIPFSYLAVEVSSNDAKPHQVQLYTDISGEWLAQSDQILTWETIAGDTVNHRFSLQNETRFNETGGRLRDGGVMYSTKQVNGMTYQIGQDTVVRSLFETTGVLNKTVDPQFRAIGDRWPVAAFAYDLGTVGTTKTTPIVSTIGYVRYPLIALLNTSNVNIVRGPYYLTLYGSVPGMIIVLLNDYPNALARAIDFDNKLTSDALAITPQNNDYADILALSVRQLFGNIELTSGWDGTIHVPTDIMAFMRGRLTNTVDIIYAAWPAFLYTYPAIGRYLLEPILTYQANNPSQSGYSIHDIGASLYPKVTGPSNESYPVEECGNQLIMALSYTKKTSDNSLITKYKLLYDQFATYLTQNGLYTATQLSSDSYAGELGNQTNLAVKSIVALKAASEIFQILGDNSKSKQYDNVAASFLGQWQSVALSSDKSHYTLSYGNDSSWGLLYNLYADRLLGFNMFPQSVYETQTKWYATKLDEFGIRLDSRSSDAKTDWQLWTAATLTDETLRTTMITLVKKYAKSRINSGSFPDRYNSENGVMSTFEGRSVVGGHFALLLVPDVKNASTNSSGGGNNGNHGGHTGGAVPSVSPVLPMAVALSVALVYVLF</sequence>
<evidence type="ECO:0000313" key="1">
    <source>
        <dbReference type="EMBL" id="KAF9653386.1"/>
    </source>
</evidence>
<evidence type="ECO:0000313" key="2">
    <source>
        <dbReference type="Proteomes" id="UP000886501"/>
    </source>
</evidence>
<protein>
    <submittedName>
        <fullName evidence="1">DUF1793-domain-containing protein</fullName>
    </submittedName>
</protein>
<proteinExistence type="predicted"/>
<dbReference type="EMBL" id="MU117964">
    <property type="protein sequence ID" value="KAF9653386.1"/>
    <property type="molecule type" value="Genomic_DNA"/>
</dbReference>